<keyword evidence="5" id="KW-1185">Reference proteome</keyword>
<dbReference type="GO" id="GO:0005576">
    <property type="term" value="C:extracellular region"/>
    <property type="evidence" value="ECO:0007669"/>
    <property type="project" value="InterPro"/>
</dbReference>
<protein>
    <submittedName>
        <fullName evidence="6">Apple domain-containing protein</fullName>
    </submittedName>
</protein>
<evidence type="ECO:0000259" key="4">
    <source>
        <dbReference type="PROSITE" id="PS50948"/>
    </source>
</evidence>
<dbReference type="AlphaFoldDB" id="A0A915EHW2"/>
<organism evidence="5 6">
    <name type="scientific">Ditylenchus dipsaci</name>
    <dbReference type="NCBI Taxonomy" id="166011"/>
    <lineage>
        <taxon>Eukaryota</taxon>
        <taxon>Metazoa</taxon>
        <taxon>Ecdysozoa</taxon>
        <taxon>Nematoda</taxon>
        <taxon>Chromadorea</taxon>
        <taxon>Rhabditida</taxon>
        <taxon>Tylenchina</taxon>
        <taxon>Tylenchomorpha</taxon>
        <taxon>Sphaerularioidea</taxon>
        <taxon>Anguinidae</taxon>
        <taxon>Anguininae</taxon>
        <taxon>Ditylenchus</taxon>
    </lineage>
</organism>
<feature type="chain" id="PRO_5036781650" evidence="3">
    <location>
        <begin position="23"/>
        <end position="179"/>
    </location>
</feature>
<evidence type="ECO:0000313" key="6">
    <source>
        <dbReference type="WBParaSite" id="jg6188.2"/>
    </source>
</evidence>
<feature type="signal peptide" evidence="3">
    <location>
        <begin position="1"/>
        <end position="22"/>
    </location>
</feature>
<dbReference type="SMART" id="SM00223">
    <property type="entry name" value="APPLE"/>
    <property type="match status" value="1"/>
</dbReference>
<keyword evidence="3" id="KW-0732">Signal</keyword>
<evidence type="ECO:0000256" key="3">
    <source>
        <dbReference type="SAM" id="SignalP"/>
    </source>
</evidence>
<dbReference type="Gene3D" id="3.50.4.10">
    <property type="entry name" value="Hepatocyte Growth Factor"/>
    <property type="match status" value="1"/>
</dbReference>
<evidence type="ECO:0000256" key="2">
    <source>
        <dbReference type="ARBA" id="ARBA00023157"/>
    </source>
</evidence>
<dbReference type="WBParaSite" id="jg6188.2">
    <property type="protein sequence ID" value="jg6188.2"/>
    <property type="gene ID" value="jg6188"/>
</dbReference>
<dbReference type="PROSITE" id="PS50948">
    <property type="entry name" value="PAN"/>
    <property type="match status" value="1"/>
</dbReference>
<dbReference type="Proteomes" id="UP000887574">
    <property type="component" value="Unplaced"/>
</dbReference>
<proteinExistence type="predicted"/>
<feature type="domain" description="Apple" evidence="4">
    <location>
        <begin position="28"/>
        <end position="100"/>
    </location>
</feature>
<dbReference type="CDD" id="cd01100">
    <property type="entry name" value="APPLE_Factor_XI_like"/>
    <property type="match status" value="1"/>
</dbReference>
<reference evidence="6" key="1">
    <citation type="submission" date="2022-11" db="UniProtKB">
        <authorList>
            <consortium name="WormBaseParasite"/>
        </authorList>
    </citation>
    <scope>IDENTIFICATION</scope>
</reference>
<sequence length="179" mass="19390">MGIDFLAQTVLLSAVVLPVLTAALSSNCFYLPNIALNGGTYDEFQATEIKYCCMACARDSCCIAYSYDKLRNRCFMKAAISDSYKTSTMTSGLKANSHAGQGSMLKNIRIYGGTASAVKLPNSDDCLQFCTAYGIFSWSPPRENSEETDGECSCMSRISSIEYSFGSKSAIFPPVSNLN</sequence>
<dbReference type="GO" id="GO:0006508">
    <property type="term" value="P:proteolysis"/>
    <property type="evidence" value="ECO:0007669"/>
    <property type="project" value="InterPro"/>
</dbReference>
<keyword evidence="2" id="KW-1015">Disulfide bond</keyword>
<keyword evidence="1" id="KW-0677">Repeat</keyword>
<dbReference type="InterPro" id="IPR003609">
    <property type="entry name" value="Pan_app"/>
</dbReference>
<accession>A0A915EHW2</accession>
<dbReference type="InterPro" id="IPR000177">
    <property type="entry name" value="Apple"/>
</dbReference>
<name>A0A915EHW2_9BILA</name>
<evidence type="ECO:0000256" key="1">
    <source>
        <dbReference type="ARBA" id="ARBA00022737"/>
    </source>
</evidence>
<evidence type="ECO:0000313" key="5">
    <source>
        <dbReference type="Proteomes" id="UP000887574"/>
    </source>
</evidence>